<dbReference type="AlphaFoldDB" id="A0A0F9JNB1"/>
<organism evidence="1">
    <name type="scientific">marine sediment metagenome</name>
    <dbReference type="NCBI Taxonomy" id="412755"/>
    <lineage>
        <taxon>unclassified sequences</taxon>
        <taxon>metagenomes</taxon>
        <taxon>ecological metagenomes</taxon>
    </lineage>
</organism>
<sequence length="80" mass="9338">MRATKEMLDKLCGASPDFSGLRLGYSEEECRSMAWDWWERQREIVAFWIRNPVLMKKLGGNAAKFQAWVKERVSNKGGER</sequence>
<name>A0A0F9JNB1_9ZZZZ</name>
<protein>
    <submittedName>
        <fullName evidence="1">Uncharacterized protein</fullName>
    </submittedName>
</protein>
<proteinExistence type="predicted"/>
<accession>A0A0F9JNB1</accession>
<gene>
    <name evidence="1" type="ORF">LCGC14_1736640</name>
</gene>
<comment type="caution">
    <text evidence="1">The sequence shown here is derived from an EMBL/GenBank/DDBJ whole genome shotgun (WGS) entry which is preliminary data.</text>
</comment>
<evidence type="ECO:0000313" key="1">
    <source>
        <dbReference type="EMBL" id="KKM07166.1"/>
    </source>
</evidence>
<reference evidence="1" key="1">
    <citation type="journal article" date="2015" name="Nature">
        <title>Complex archaea that bridge the gap between prokaryotes and eukaryotes.</title>
        <authorList>
            <person name="Spang A."/>
            <person name="Saw J.H."/>
            <person name="Jorgensen S.L."/>
            <person name="Zaremba-Niedzwiedzka K."/>
            <person name="Martijn J."/>
            <person name="Lind A.E."/>
            <person name="van Eijk R."/>
            <person name="Schleper C."/>
            <person name="Guy L."/>
            <person name="Ettema T.J."/>
        </authorList>
    </citation>
    <scope>NUCLEOTIDE SEQUENCE</scope>
</reference>
<dbReference type="EMBL" id="LAZR01015830">
    <property type="protein sequence ID" value="KKM07166.1"/>
    <property type="molecule type" value="Genomic_DNA"/>
</dbReference>